<keyword evidence="3" id="KW-0489">Methyltransferase</keyword>
<organism evidence="3 4">
    <name type="scientific">Alienimonas chondri</name>
    <dbReference type="NCBI Taxonomy" id="2681879"/>
    <lineage>
        <taxon>Bacteria</taxon>
        <taxon>Pseudomonadati</taxon>
        <taxon>Planctomycetota</taxon>
        <taxon>Planctomycetia</taxon>
        <taxon>Planctomycetales</taxon>
        <taxon>Planctomycetaceae</taxon>
        <taxon>Alienimonas</taxon>
    </lineage>
</organism>
<evidence type="ECO:0000256" key="1">
    <source>
        <dbReference type="SAM" id="MobiDB-lite"/>
    </source>
</evidence>
<accession>A0ABX1VJY2</accession>
<dbReference type="Pfam" id="PF08241">
    <property type="entry name" value="Methyltransf_11"/>
    <property type="match status" value="1"/>
</dbReference>
<dbReference type="RefSeq" id="WP_171189646.1">
    <property type="nucleotide sequence ID" value="NZ_WTPX01000193.1"/>
</dbReference>
<evidence type="ECO:0000313" key="4">
    <source>
        <dbReference type="Proteomes" id="UP000609651"/>
    </source>
</evidence>
<dbReference type="InterPro" id="IPR013216">
    <property type="entry name" value="Methyltransf_11"/>
</dbReference>
<dbReference type="EC" id="2.1.1.163" evidence="3"/>
<comment type="caution">
    <text evidence="3">The sequence shown here is derived from an EMBL/GenBank/DDBJ whole genome shotgun (WGS) entry which is preliminary data.</text>
</comment>
<dbReference type="SUPFAM" id="SSF53335">
    <property type="entry name" value="S-adenosyl-L-methionine-dependent methyltransferases"/>
    <property type="match status" value="1"/>
</dbReference>
<proteinExistence type="predicted"/>
<dbReference type="InterPro" id="IPR029063">
    <property type="entry name" value="SAM-dependent_MTases_sf"/>
</dbReference>
<dbReference type="PANTHER" id="PTHR43591">
    <property type="entry name" value="METHYLTRANSFERASE"/>
    <property type="match status" value="1"/>
</dbReference>
<dbReference type="EMBL" id="WTPX01000193">
    <property type="protein sequence ID" value="NNJ27741.1"/>
    <property type="molecule type" value="Genomic_DNA"/>
</dbReference>
<evidence type="ECO:0000259" key="2">
    <source>
        <dbReference type="Pfam" id="PF08241"/>
    </source>
</evidence>
<gene>
    <name evidence="3" type="primary">ubiE_7</name>
    <name evidence="3" type="ORF">LzC2_38490</name>
</gene>
<sequence length="272" mass="28925">MPQSVLPRTPEAEVTASAEDAAAYDRMDHTAVNRAFVDDLLAELTAAGLSERLRDGLNPLRLLDVGTGAGRIPIELGRRPIFARMILADASEAMLARAKKNVFAAGLQGGIRLRQTRADDLPFEEGEFHAVVSNSLLHHLTRPAEVLREAARTLKPGGLLFFRDLVRPRDAAEVDALVAEHAANEEPAARELLRASLHAAYTPDELTDLLAEAGVPNVAVRLTSDRHVTLSGCPRPAEHGAPEHGAPGDGSPEDGSPEGGSEKSELSDAGKA</sequence>
<keyword evidence="3" id="KW-0830">Ubiquinone</keyword>
<feature type="domain" description="Methyltransferase type 11" evidence="2">
    <location>
        <begin position="63"/>
        <end position="162"/>
    </location>
</feature>
<reference evidence="3 4" key="1">
    <citation type="journal article" date="2020" name="Syst. Appl. Microbiol.">
        <title>Alienimonas chondri sp. nov., a novel planctomycete isolated from the biofilm of the red alga Chondrus crispus.</title>
        <authorList>
            <person name="Vitorino I."/>
            <person name="Albuquerque L."/>
            <person name="Wiegand S."/>
            <person name="Kallscheuer N."/>
            <person name="da Costa M.S."/>
            <person name="Lobo-da-Cunha A."/>
            <person name="Jogler C."/>
            <person name="Lage O.M."/>
        </authorList>
    </citation>
    <scope>NUCLEOTIDE SEQUENCE [LARGE SCALE GENOMIC DNA]</scope>
    <source>
        <strain evidence="3 4">LzC2</strain>
    </source>
</reference>
<feature type="compositionally biased region" description="Basic and acidic residues" evidence="1">
    <location>
        <begin position="260"/>
        <end position="272"/>
    </location>
</feature>
<keyword evidence="3" id="KW-0808">Transferase</keyword>
<evidence type="ECO:0000313" key="3">
    <source>
        <dbReference type="EMBL" id="NNJ27741.1"/>
    </source>
</evidence>
<dbReference type="CDD" id="cd02440">
    <property type="entry name" value="AdoMet_MTases"/>
    <property type="match status" value="1"/>
</dbReference>
<dbReference type="GO" id="GO:0043770">
    <property type="term" value="F:demethylmenaquinone methyltransferase activity"/>
    <property type="evidence" value="ECO:0007669"/>
    <property type="project" value="UniProtKB-EC"/>
</dbReference>
<name>A0ABX1VJY2_9PLAN</name>
<dbReference type="GO" id="GO:0032259">
    <property type="term" value="P:methylation"/>
    <property type="evidence" value="ECO:0007669"/>
    <property type="project" value="UniProtKB-KW"/>
</dbReference>
<feature type="region of interest" description="Disordered" evidence="1">
    <location>
        <begin position="229"/>
        <end position="272"/>
    </location>
</feature>
<dbReference type="Proteomes" id="UP000609651">
    <property type="component" value="Unassembled WGS sequence"/>
</dbReference>
<dbReference type="Gene3D" id="3.40.50.150">
    <property type="entry name" value="Vaccinia Virus protein VP39"/>
    <property type="match status" value="1"/>
</dbReference>
<keyword evidence="4" id="KW-1185">Reference proteome</keyword>
<protein>
    <submittedName>
        <fullName evidence="3">Ubiquinone/menaquinone biosynthesis C-methyltransferase UbiE</fullName>
        <ecNumber evidence="3">2.1.1.163</ecNumber>
    </submittedName>
</protein>